<reference evidence="1 2" key="1">
    <citation type="submission" date="2018-11" db="EMBL/GenBank/DDBJ databases">
        <title>Flavobacterium sp. nov., YIM 102701-2 draft genome.</title>
        <authorList>
            <person name="Li G."/>
            <person name="Jiang Y."/>
        </authorList>
    </citation>
    <scope>NUCLEOTIDE SEQUENCE [LARGE SCALE GENOMIC DNA]</scope>
    <source>
        <strain evidence="1 2">YIM 102701-2</strain>
    </source>
</reference>
<proteinExistence type="predicted"/>
<comment type="caution">
    <text evidence="1">The sequence shown here is derived from an EMBL/GenBank/DDBJ whole genome shotgun (WGS) entry which is preliminary data.</text>
</comment>
<dbReference type="Proteomes" id="UP000275719">
    <property type="component" value="Unassembled WGS sequence"/>
</dbReference>
<dbReference type="EMBL" id="RQVQ01000006">
    <property type="protein sequence ID" value="RRJ92263.1"/>
    <property type="molecule type" value="Genomic_DNA"/>
</dbReference>
<dbReference type="RefSeq" id="WP_125017496.1">
    <property type="nucleotide sequence ID" value="NZ_RQVQ01000006.1"/>
</dbReference>
<evidence type="ECO:0000313" key="1">
    <source>
        <dbReference type="EMBL" id="RRJ92263.1"/>
    </source>
</evidence>
<dbReference type="AlphaFoldDB" id="A0A3P3WHU0"/>
<evidence type="ECO:0000313" key="2">
    <source>
        <dbReference type="Proteomes" id="UP000275719"/>
    </source>
</evidence>
<organism evidence="1 2">
    <name type="scientific">Paenimyroides tangerinum</name>
    <dbReference type="NCBI Taxonomy" id="2488728"/>
    <lineage>
        <taxon>Bacteria</taxon>
        <taxon>Pseudomonadati</taxon>
        <taxon>Bacteroidota</taxon>
        <taxon>Flavobacteriia</taxon>
        <taxon>Flavobacteriales</taxon>
        <taxon>Flavobacteriaceae</taxon>
        <taxon>Paenimyroides</taxon>
    </lineage>
</organism>
<protein>
    <submittedName>
        <fullName evidence="1">Uncharacterized protein</fullName>
    </submittedName>
</protein>
<accession>A0A3P3WHU0</accession>
<sequence length="208" mass="24280">MNKLLILLFVSLFQNLNAQPIEQLDELVVIDKKMKNFKVSKGKMTRNTLFNADFDNYYYVLDSLPYGYLDKLTFWYSTNFPVLDFNDAEKANVIYENWCSSCFFDVNIYDYENGELTKLTDESIVISLEKTKKVLVKKTFDFSNYNLVGTQFVLSITPSKKLQNCQSCATYGITLFVDENESVFLKNKNKFIKGKGLKYDLEVRSKKY</sequence>
<gene>
    <name evidence="1" type="ORF">EG240_03540</name>
</gene>
<name>A0A3P3WHU0_9FLAO</name>
<keyword evidence="2" id="KW-1185">Reference proteome</keyword>